<gene>
    <name evidence="2" type="ordered locus">THA_1526</name>
</gene>
<proteinExistence type="predicted"/>
<dbReference type="HOGENOM" id="CLU_882358_0_0_0"/>
<dbReference type="AlphaFoldDB" id="B7ID90"/>
<evidence type="ECO:0000313" key="2">
    <source>
        <dbReference type="EMBL" id="ACJ75967.1"/>
    </source>
</evidence>
<dbReference type="Pfam" id="PF13185">
    <property type="entry name" value="GAF_2"/>
    <property type="match status" value="1"/>
</dbReference>
<dbReference type="EMBL" id="CP001185">
    <property type="protein sequence ID" value="ACJ75967.1"/>
    <property type="molecule type" value="Genomic_DNA"/>
</dbReference>
<dbReference type="Gene3D" id="3.30.450.40">
    <property type="match status" value="1"/>
</dbReference>
<dbReference type="RefSeq" id="WP_004102056.1">
    <property type="nucleotide sequence ID" value="NC_011653.1"/>
</dbReference>
<name>B7ID90_THEAB</name>
<dbReference type="InterPro" id="IPR003018">
    <property type="entry name" value="GAF"/>
</dbReference>
<feature type="domain" description="GAF" evidence="1">
    <location>
        <begin position="179"/>
        <end position="300"/>
    </location>
</feature>
<sequence length="312" mass="37414">MRNIVENHVEEFLEILRYDKSHWGEFWSKTTNKYKFFKEIEEKLGEINFDSVERRELDKLLNDFREFAKENKDNVTTKIRKNAKELELNKEDFIVFLGVYPKDFDWIVVDFNGNYILFYNVYSLWKKGKLSKLSEAVYQAIIHFRNGEMNGIYYDKDELFDKLLDKLEKESKDDPVKYMRKICQYLYDEIPYYDWVGFYMINKDNVLELFEFVGEPTEHVKINIGEGICGQAAMLKDVFIVQDVSKETNYLSCSPKVKSEIVVPIFKNKEVIGELDIDSHYITPFDERDRKFLEKVCEDIPKIWDEKLLEER</sequence>
<dbReference type="STRING" id="484019.THA_1526"/>
<accession>B7ID90</accession>
<organism evidence="2 3">
    <name type="scientific">Thermosipho africanus (strain TCF52B)</name>
    <dbReference type="NCBI Taxonomy" id="484019"/>
    <lineage>
        <taxon>Bacteria</taxon>
        <taxon>Thermotogati</taxon>
        <taxon>Thermotogota</taxon>
        <taxon>Thermotogae</taxon>
        <taxon>Thermotogales</taxon>
        <taxon>Fervidobacteriaceae</taxon>
        <taxon>Thermosipho</taxon>
    </lineage>
</organism>
<protein>
    <recommendedName>
        <fullName evidence="1">GAF domain-containing protein</fullName>
    </recommendedName>
</protein>
<reference evidence="2 3" key="1">
    <citation type="journal article" date="2009" name="J. Bacteriol.">
        <title>The genome of Thermosipho africanus TCF52B: lateral genetic connections to the Firmicutes and Archaea.</title>
        <authorList>
            <person name="Nesboe C.L."/>
            <person name="Bapteste E."/>
            <person name="Curtis B."/>
            <person name="Dahle H."/>
            <person name="Lopez P."/>
            <person name="Macleod D."/>
            <person name="Dlutek M."/>
            <person name="Bowman S."/>
            <person name="Zhaxybayeva O."/>
            <person name="Birkeland N.-K."/>
            <person name="Doolittle W.F."/>
        </authorList>
    </citation>
    <scope>NUCLEOTIDE SEQUENCE [LARGE SCALE GENOMIC DNA]</scope>
    <source>
        <strain evidence="2 3">TCF52B</strain>
    </source>
</reference>
<evidence type="ECO:0000313" key="3">
    <source>
        <dbReference type="Proteomes" id="UP000002453"/>
    </source>
</evidence>
<dbReference type="InterPro" id="IPR029016">
    <property type="entry name" value="GAF-like_dom_sf"/>
</dbReference>
<dbReference type="SUPFAM" id="SSF55781">
    <property type="entry name" value="GAF domain-like"/>
    <property type="match status" value="1"/>
</dbReference>
<evidence type="ECO:0000259" key="1">
    <source>
        <dbReference type="Pfam" id="PF13185"/>
    </source>
</evidence>
<dbReference type="eggNOG" id="COG1956">
    <property type="taxonomic scope" value="Bacteria"/>
</dbReference>
<keyword evidence="3" id="KW-1185">Reference proteome</keyword>
<dbReference type="KEGG" id="taf:THA_1526"/>
<dbReference type="OrthoDB" id="9796252at2"/>
<dbReference type="Proteomes" id="UP000002453">
    <property type="component" value="Chromosome"/>
</dbReference>